<organism evidence="2 3">
    <name type="scientific">Prototheca wickerhamii</name>
    <dbReference type="NCBI Taxonomy" id="3111"/>
    <lineage>
        <taxon>Eukaryota</taxon>
        <taxon>Viridiplantae</taxon>
        <taxon>Chlorophyta</taxon>
        <taxon>core chlorophytes</taxon>
        <taxon>Trebouxiophyceae</taxon>
        <taxon>Chlorellales</taxon>
        <taxon>Chlorellaceae</taxon>
        <taxon>Prototheca</taxon>
    </lineage>
</organism>
<feature type="compositionally biased region" description="Acidic residues" evidence="1">
    <location>
        <begin position="7"/>
        <end position="22"/>
    </location>
</feature>
<dbReference type="EMBL" id="JASFZW010000007">
    <property type="protein sequence ID" value="KAK2077057.1"/>
    <property type="molecule type" value="Genomic_DNA"/>
</dbReference>
<sequence length="390" mass="40234">MAGQCETADEDATADQDEDADDGAWSADWGAGWGALTSIRASVQRAAATAAGDITQLTASFQQALREMADEPDEEPPLQVVDQGVDRVAQEATAALSSLWGAVRARATEGGGLLGSLRAQTESLLAEVAGEDPAPSPLRRQPRGAPDLEGELFVYGGTQAVEELQTLSAECSRLASRAGAGGEPGGELVPGLAQLSKLLTVADEGRASGQGEAATVESLEAAPGLGRRDRGLRAGHALVEDVADAAVQRLGRGAAGDAAGARPGRAVGDAGVKALAEVTSACLERLLALAKSVLHSAREGRSSDDRIVWPATAELVAASLRRELILLLQEVRRVSAACPEGQAEPEADAASARRAAAAQCESLLRDSLPLCAPVVWWARVVRPARELVQA</sequence>
<gene>
    <name evidence="2" type="ORF">QBZ16_004690</name>
</gene>
<evidence type="ECO:0000313" key="2">
    <source>
        <dbReference type="EMBL" id="KAK2077057.1"/>
    </source>
</evidence>
<protein>
    <submittedName>
        <fullName evidence="2">Uncharacterized protein</fullName>
    </submittedName>
</protein>
<accession>A0AAD9MHM6</accession>
<name>A0AAD9MHM6_PROWI</name>
<comment type="caution">
    <text evidence="2">The sequence shown here is derived from an EMBL/GenBank/DDBJ whole genome shotgun (WGS) entry which is preliminary data.</text>
</comment>
<evidence type="ECO:0000313" key="3">
    <source>
        <dbReference type="Proteomes" id="UP001255856"/>
    </source>
</evidence>
<dbReference type="Proteomes" id="UP001255856">
    <property type="component" value="Unassembled WGS sequence"/>
</dbReference>
<dbReference type="PANTHER" id="PTHR36011">
    <property type="entry name" value="BAT2 DOMAIN PROTEIN"/>
    <property type="match status" value="1"/>
</dbReference>
<reference evidence="2" key="1">
    <citation type="submission" date="2021-01" db="EMBL/GenBank/DDBJ databases">
        <authorList>
            <person name="Eckstrom K.M.E."/>
        </authorList>
    </citation>
    <scope>NUCLEOTIDE SEQUENCE</scope>
    <source>
        <strain evidence="2">UVCC 0001</strain>
    </source>
</reference>
<feature type="region of interest" description="Disordered" evidence="1">
    <location>
        <begin position="1"/>
        <end position="27"/>
    </location>
</feature>
<evidence type="ECO:0000256" key="1">
    <source>
        <dbReference type="SAM" id="MobiDB-lite"/>
    </source>
</evidence>
<keyword evidence="3" id="KW-1185">Reference proteome</keyword>
<dbReference type="PANTHER" id="PTHR36011:SF1">
    <property type="entry name" value="BAT2 DOMAIN PROTEIN"/>
    <property type="match status" value="1"/>
</dbReference>
<dbReference type="AlphaFoldDB" id="A0AAD9MHM6"/>
<proteinExistence type="predicted"/>